<dbReference type="RefSeq" id="WP_090770822.1">
    <property type="nucleotide sequence ID" value="NZ_FMZH01000008.1"/>
</dbReference>
<reference evidence="4" key="1">
    <citation type="submission" date="2016-10" db="EMBL/GenBank/DDBJ databases">
        <authorList>
            <person name="Varghese N."/>
            <person name="Submissions S."/>
        </authorList>
    </citation>
    <scope>NUCLEOTIDE SEQUENCE [LARGE SCALE GENOMIC DNA]</scope>
    <source>
        <strain evidence="4">DSM 18609</strain>
    </source>
</reference>
<dbReference type="SUPFAM" id="SSF52172">
    <property type="entry name" value="CheY-like"/>
    <property type="match status" value="1"/>
</dbReference>
<dbReference type="GO" id="GO:0000160">
    <property type="term" value="P:phosphorelay signal transduction system"/>
    <property type="evidence" value="ECO:0007669"/>
    <property type="project" value="InterPro"/>
</dbReference>
<gene>
    <name evidence="3" type="ORF">SAMN04488024_10864</name>
</gene>
<dbReference type="EMBL" id="FMZH01000008">
    <property type="protein sequence ID" value="SDD82344.1"/>
    <property type="molecule type" value="Genomic_DNA"/>
</dbReference>
<keyword evidence="1" id="KW-0597">Phosphoprotein</keyword>
<sequence length="132" mass="14873">MNPFKPQTHSCVIVDDNPLSIKILEQYVAKNPKLKLKGSFTDPVAALAAFWGYGKIDFLLLDIQMEVSGIDMARMLRNRVKYILFVTAHSSYAINAITDGDSLLLKPIGYPTFSATIEQLIGRTQLQRRWLS</sequence>
<name>A0A1G6XVT1_9SPHI</name>
<dbReference type="InterPro" id="IPR011006">
    <property type="entry name" value="CheY-like_superfamily"/>
</dbReference>
<dbReference type="SMART" id="SM00448">
    <property type="entry name" value="REC"/>
    <property type="match status" value="1"/>
</dbReference>
<proteinExistence type="predicted"/>
<accession>A0A1G6XVT1</accession>
<dbReference type="Pfam" id="PF00072">
    <property type="entry name" value="Response_reg"/>
    <property type="match status" value="1"/>
</dbReference>
<feature type="domain" description="Response regulatory" evidence="2">
    <location>
        <begin position="10"/>
        <end position="121"/>
    </location>
</feature>
<dbReference type="Gene3D" id="3.40.50.2300">
    <property type="match status" value="1"/>
</dbReference>
<dbReference type="PROSITE" id="PS50110">
    <property type="entry name" value="RESPONSE_REGULATORY"/>
    <property type="match status" value="1"/>
</dbReference>
<dbReference type="Proteomes" id="UP000199455">
    <property type="component" value="Unassembled WGS sequence"/>
</dbReference>
<dbReference type="AlphaFoldDB" id="A0A1G6XVT1"/>
<feature type="modified residue" description="4-aspartylphosphate" evidence="1">
    <location>
        <position position="62"/>
    </location>
</feature>
<protein>
    <submittedName>
        <fullName evidence="3">Response regulator receiver domain-containing protein</fullName>
    </submittedName>
</protein>
<evidence type="ECO:0000313" key="3">
    <source>
        <dbReference type="EMBL" id="SDD82344.1"/>
    </source>
</evidence>
<dbReference type="STRING" id="390242.SAMN04488024_10864"/>
<dbReference type="InterPro" id="IPR001789">
    <property type="entry name" value="Sig_transdc_resp-reg_receiver"/>
</dbReference>
<evidence type="ECO:0000256" key="1">
    <source>
        <dbReference type="PROSITE-ProRule" id="PRU00169"/>
    </source>
</evidence>
<organism evidence="3 4">
    <name type="scientific">Pedobacter soli</name>
    <dbReference type="NCBI Taxonomy" id="390242"/>
    <lineage>
        <taxon>Bacteria</taxon>
        <taxon>Pseudomonadati</taxon>
        <taxon>Bacteroidota</taxon>
        <taxon>Sphingobacteriia</taxon>
        <taxon>Sphingobacteriales</taxon>
        <taxon>Sphingobacteriaceae</taxon>
        <taxon>Pedobacter</taxon>
    </lineage>
</organism>
<evidence type="ECO:0000259" key="2">
    <source>
        <dbReference type="PROSITE" id="PS50110"/>
    </source>
</evidence>
<evidence type="ECO:0000313" key="4">
    <source>
        <dbReference type="Proteomes" id="UP000199455"/>
    </source>
</evidence>
<keyword evidence="4" id="KW-1185">Reference proteome</keyword>